<dbReference type="EMBL" id="JACHZG010000001">
    <property type="protein sequence ID" value="MBB3327322.1"/>
    <property type="molecule type" value="Genomic_DNA"/>
</dbReference>
<organism evidence="1 2">
    <name type="scientific">Microlunatus antarcticus</name>
    <dbReference type="NCBI Taxonomy" id="53388"/>
    <lineage>
        <taxon>Bacteria</taxon>
        <taxon>Bacillati</taxon>
        <taxon>Actinomycetota</taxon>
        <taxon>Actinomycetes</taxon>
        <taxon>Propionibacteriales</taxon>
        <taxon>Propionibacteriaceae</taxon>
        <taxon>Microlunatus</taxon>
    </lineage>
</organism>
<keyword evidence="2" id="KW-1185">Reference proteome</keyword>
<dbReference type="Proteomes" id="UP000565572">
    <property type="component" value="Unassembled WGS sequence"/>
</dbReference>
<comment type="caution">
    <text evidence="1">The sequence shown here is derived from an EMBL/GenBank/DDBJ whole genome shotgun (WGS) entry which is preliminary data.</text>
</comment>
<gene>
    <name evidence="1" type="ORF">FHX39_002266</name>
</gene>
<dbReference type="PANTHER" id="PTHR38479">
    <property type="entry name" value="LMO0824 PROTEIN"/>
    <property type="match status" value="1"/>
</dbReference>
<evidence type="ECO:0008006" key="3">
    <source>
        <dbReference type="Google" id="ProtNLM"/>
    </source>
</evidence>
<evidence type="ECO:0000313" key="1">
    <source>
        <dbReference type="EMBL" id="MBB3327322.1"/>
    </source>
</evidence>
<proteinExistence type="predicted"/>
<dbReference type="AlphaFoldDB" id="A0A7W5P7D6"/>
<dbReference type="PANTHER" id="PTHR38479:SF2">
    <property type="entry name" value="WINGED HELIX DNA-BINDING DOMAIN-CONTAINING PROTEIN"/>
    <property type="match status" value="1"/>
</dbReference>
<dbReference type="Pfam" id="PF06224">
    <property type="entry name" value="AlkZ-like"/>
    <property type="match status" value="1"/>
</dbReference>
<dbReference type="RefSeq" id="WP_183338477.1">
    <property type="nucleotide sequence ID" value="NZ_JACHZG010000001.1"/>
</dbReference>
<name>A0A7W5P7D6_9ACTN</name>
<dbReference type="InterPro" id="IPR009351">
    <property type="entry name" value="AlkZ-like"/>
</dbReference>
<protein>
    <recommendedName>
        <fullName evidence="3">Winged helix DNA-binding domain-containing protein</fullName>
    </recommendedName>
</protein>
<evidence type="ECO:0000313" key="2">
    <source>
        <dbReference type="Proteomes" id="UP000565572"/>
    </source>
</evidence>
<sequence>MDVDATWVRERRLRAQGLGLPTDRSPTEAVRRLAAVQSQEPAYAFWSLALRSTATTEAEVRTAYDAGAFLRTHVLRPTWHLVAAEDVRWLLATTAGRVHQTNASMVRREGLGTAELERGARALADALSGGAVLTRPELATVLASAGLPTTQLAVVLLVMHAELEQVVVSGPMRGASHTYALLDARVPRSATDGPDPTRLLRRFFDGHGPATVRDVARWSSLTLTAVRTALVGLRDQLDGDLVEVVVDGETYVDLPREPTGAAPAVLLLPLFDELPLAYRDLAFPPAPGHPHPPDADLRSGSVLGGDANLGTWRREVKGRRVEVTLDLAPGVRDALRQAAEAEASRLAVYLGRDLDLRHGGA</sequence>
<reference evidence="1 2" key="1">
    <citation type="submission" date="2020-08" db="EMBL/GenBank/DDBJ databases">
        <title>Sequencing the genomes of 1000 actinobacteria strains.</title>
        <authorList>
            <person name="Klenk H.-P."/>
        </authorList>
    </citation>
    <scope>NUCLEOTIDE SEQUENCE [LARGE SCALE GENOMIC DNA]</scope>
    <source>
        <strain evidence="1 2">DSM 11053</strain>
    </source>
</reference>
<accession>A0A7W5P7D6</accession>